<evidence type="ECO:0000256" key="2">
    <source>
        <dbReference type="ARBA" id="ARBA00023015"/>
    </source>
</evidence>
<sequence length="202" mass="23753">MDIPQLDKLQNTDLLIKLREGDESAFIQIYNQYRSKIYTYAYQLCKSSDTAEEIVQEVFIKIWQKKDQLNPELSFNAYIKKITLNHVLNHLKKVARERVLQEQIFHTIEVSSNRTEDQMLEKELRKVYDEAIARLPQQKKLIYQLSRIEELSHDEIALKLNISKNTVKNHMVEASRSIRDYVSKNGGIICFIIASSNYFHSS</sequence>
<dbReference type="GO" id="GO:0003677">
    <property type="term" value="F:DNA binding"/>
    <property type="evidence" value="ECO:0007669"/>
    <property type="project" value="UniProtKB-KW"/>
</dbReference>
<evidence type="ECO:0000259" key="7">
    <source>
        <dbReference type="Pfam" id="PF04542"/>
    </source>
</evidence>
<feature type="domain" description="RNA polymerase sigma-70 region 2" evidence="7">
    <location>
        <begin position="29"/>
        <end position="96"/>
    </location>
</feature>
<feature type="domain" description="RNA polymerase sigma factor 70 region 4 type 2" evidence="8">
    <location>
        <begin position="128"/>
        <end position="174"/>
    </location>
</feature>
<dbReference type="Proteomes" id="UP000537204">
    <property type="component" value="Unassembled WGS sequence"/>
</dbReference>
<dbReference type="InterPro" id="IPR007627">
    <property type="entry name" value="RNA_pol_sigma70_r2"/>
</dbReference>
<dbReference type="PROSITE" id="PS01063">
    <property type="entry name" value="SIGMA70_ECF"/>
    <property type="match status" value="1"/>
</dbReference>
<dbReference type="GO" id="GO:0016987">
    <property type="term" value="F:sigma factor activity"/>
    <property type="evidence" value="ECO:0007669"/>
    <property type="project" value="UniProtKB-KW"/>
</dbReference>
<evidence type="ECO:0000256" key="3">
    <source>
        <dbReference type="ARBA" id="ARBA00023082"/>
    </source>
</evidence>
<gene>
    <name evidence="9" type="ORF">HDE68_002297</name>
</gene>
<dbReference type="Pfam" id="PF04542">
    <property type="entry name" value="Sigma70_r2"/>
    <property type="match status" value="1"/>
</dbReference>
<comment type="similarity">
    <text evidence="1 6">Belongs to the sigma-70 factor family. ECF subfamily.</text>
</comment>
<protein>
    <recommendedName>
        <fullName evidence="6">RNA polymerase sigma factor</fullName>
    </recommendedName>
</protein>
<keyword evidence="4 6" id="KW-0238">DNA-binding</keyword>
<dbReference type="GO" id="GO:0006352">
    <property type="term" value="P:DNA-templated transcription initiation"/>
    <property type="evidence" value="ECO:0007669"/>
    <property type="project" value="InterPro"/>
</dbReference>
<dbReference type="AlphaFoldDB" id="A0A7W9DYX2"/>
<accession>A0A7W9DYX2</accession>
<dbReference type="Gene3D" id="1.10.1740.10">
    <property type="match status" value="1"/>
</dbReference>
<evidence type="ECO:0000259" key="8">
    <source>
        <dbReference type="Pfam" id="PF08281"/>
    </source>
</evidence>
<dbReference type="InterPro" id="IPR013324">
    <property type="entry name" value="RNA_pol_sigma_r3/r4-like"/>
</dbReference>
<evidence type="ECO:0000313" key="9">
    <source>
        <dbReference type="EMBL" id="MBB5636396.1"/>
    </source>
</evidence>
<dbReference type="SUPFAM" id="SSF88946">
    <property type="entry name" value="Sigma2 domain of RNA polymerase sigma factors"/>
    <property type="match status" value="1"/>
</dbReference>
<dbReference type="PANTHER" id="PTHR43133">
    <property type="entry name" value="RNA POLYMERASE ECF-TYPE SIGMA FACTO"/>
    <property type="match status" value="1"/>
</dbReference>
<dbReference type="InterPro" id="IPR000838">
    <property type="entry name" value="RNA_pol_sigma70_ECF_CS"/>
</dbReference>
<comment type="caution">
    <text evidence="9">The sequence shown here is derived from an EMBL/GenBank/DDBJ whole genome shotgun (WGS) entry which is preliminary data.</text>
</comment>
<dbReference type="Pfam" id="PF08281">
    <property type="entry name" value="Sigma70_r4_2"/>
    <property type="match status" value="1"/>
</dbReference>
<organism evidence="9 10">
    <name type="scientific">Pedobacter cryoconitis</name>
    <dbReference type="NCBI Taxonomy" id="188932"/>
    <lineage>
        <taxon>Bacteria</taxon>
        <taxon>Pseudomonadati</taxon>
        <taxon>Bacteroidota</taxon>
        <taxon>Sphingobacteriia</taxon>
        <taxon>Sphingobacteriales</taxon>
        <taxon>Sphingobacteriaceae</taxon>
        <taxon>Pedobacter</taxon>
    </lineage>
</organism>
<evidence type="ECO:0000256" key="4">
    <source>
        <dbReference type="ARBA" id="ARBA00023125"/>
    </source>
</evidence>
<keyword evidence="3 6" id="KW-0731">Sigma factor</keyword>
<dbReference type="InterPro" id="IPR014327">
    <property type="entry name" value="RNA_pol_sigma70_bacteroid"/>
</dbReference>
<reference evidence="9 10" key="1">
    <citation type="submission" date="2020-08" db="EMBL/GenBank/DDBJ databases">
        <title>Genomic Encyclopedia of Type Strains, Phase IV (KMG-V): Genome sequencing to study the core and pangenomes of soil and plant-associated prokaryotes.</title>
        <authorList>
            <person name="Whitman W."/>
        </authorList>
    </citation>
    <scope>NUCLEOTIDE SEQUENCE [LARGE SCALE GENOMIC DNA]</scope>
    <source>
        <strain evidence="9 10">S3M1</strain>
    </source>
</reference>
<evidence type="ECO:0000256" key="1">
    <source>
        <dbReference type="ARBA" id="ARBA00010641"/>
    </source>
</evidence>
<dbReference type="Gene3D" id="1.10.10.10">
    <property type="entry name" value="Winged helix-like DNA-binding domain superfamily/Winged helix DNA-binding domain"/>
    <property type="match status" value="1"/>
</dbReference>
<evidence type="ECO:0000256" key="5">
    <source>
        <dbReference type="ARBA" id="ARBA00023163"/>
    </source>
</evidence>
<dbReference type="RefSeq" id="WP_183881928.1">
    <property type="nucleotide sequence ID" value="NZ_JACHCE010000003.1"/>
</dbReference>
<dbReference type="SUPFAM" id="SSF88659">
    <property type="entry name" value="Sigma3 and sigma4 domains of RNA polymerase sigma factors"/>
    <property type="match status" value="1"/>
</dbReference>
<dbReference type="PANTHER" id="PTHR43133:SF46">
    <property type="entry name" value="RNA POLYMERASE SIGMA-70 FACTOR ECF SUBFAMILY"/>
    <property type="match status" value="1"/>
</dbReference>
<name>A0A7W9DYX2_9SPHI</name>
<dbReference type="InterPro" id="IPR013325">
    <property type="entry name" value="RNA_pol_sigma_r2"/>
</dbReference>
<dbReference type="EMBL" id="JACHCE010000003">
    <property type="protein sequence ID" value="MBB5636396.1"/>
    <property type="molecule type" value="Genomic_DNA"/>
</dbReference>
<evidence type="ECO:0000256" key="6">
    <source>
        <dbReference type="RuleBase" id="RU000716"/>
    </source>
</evidence>
<keyword evidence="5 6" id="KW-0804">Transcription</keyword>
<dbReference type="InterPro" id="IPR013249">
    <property type="entry name" value="RNA_pol_sigma70_r4_t2"/>
</dbReference>
<evidence type="ECO:0000313" key="10">
    <source>
        <dbReference type="Proteomes" id="UP000537204"/>
    </source>
</evidence>
<proteinExistence type="inferred from homology"/>
<dbReference type="InterPro" id="IPR039425">
    <property type="entry name" value="RNA_pol_sigma-70-like"/>
</dbReference>
<dbReference type="InterPro" id="IPR014284">
    <property type="entry name" value="RNA_pol_sigma-70_dom"/>
</dbReference>
<dbReference type="InterPro" id="IPR036388">
    <property type="entry name" value="WH-like_DNA-bd_sf"/>
</dbReference>
<dbReference type="NCBIfam" id="TIGR02985">
    <property type="entry name" value="Sig70_bacteroi1"/>
    <property type="match status" value="1"/>
</dbReference>
<dbReference type="NCBIfam" id="TIGR02937">
    <property type="entry name" value="sigma70-ECF"/>
    <property type="match status" value="1"/>
</dbReference>
<keyword evidence="2 6" id="KW-0805">Transcription regulation</keyword>